<feature type="repeat" description="RCC1" evidence="1">
    <location>
        <begin position="298"/>
        <end position="351"/>
    </location>
</feature>
<feature type="repeat" description="RCC1" evidence="1">
    <location>
        <begin position="73"/>
        <end position="129"/>
    </location>
</feature>
<dbReference type="STRING" id="1157962.A0A250WYE4"/>
<dbReference type="InterPro" id="IPR009091">
    <property type="entry name" value="RCC1/BLIP-II"/>
</dbReference>
<evidence type="ECO:0000256" key="1">
    <source>
        <dbReference type="PROSITE-ProRule" id="PRU00235"/>
    </source>
</evidence>
<organism evidence="3 4">
    <name type="scientific">Chlamydomonas eustigma</name>
    <dbReference type="NCBI Taxonomy" id="1157962"/>
    <lineage>
        <taxon>Eukaryota</taxon>
        <taxon>Viridiplantae</taxon>
        <taxon>Chlorophyta</taxon>
        <taxon>core chlorophytes</taxon>
        <taxon>Chlorophyceae</taxon>
        <taxon>CS clade</taxon>
        <taxon>Chlamydomonadales</taxon>
        <taxon>Chlamydomonadaceae</taxon>
        <taxon>Chlamydomonas</taxon>
    </lineage>
</organism>
<proteinExistence type="predicted"/>
<dbReference type="EMBL" id="BEGY01000014">
    <property type="protein sequence ID" value="GAX75806.1"/>
    <property type="molecule type" value="Genomic_DNA"/>
</dbReference>
<comment type="caution">
    <text evidence="3">The sequence shown here is derived from an EMBL/GenBank/DDBJ whole genome shotgun (WGS) entry which is preliminary data.</text>
</comment>
<dbReference type="InterPro" id="IPR028641">
    <property type="entry name" value="RCC2"/>
</dbReference>
<dbReference type="AlphaFoldDB" id="A0A250WYE4"/>
<sequence length="413" mass="42873">MAATTGTVAIQEWKGGEIVFAGGTDWAQEEAARDKLYPNLHEPHRLKSLAGIKIAFISGGTSAVHCLAGDVDGRLYTWGRNEGQLGMGNIKKSSVKGFEDLQLSPVKCIVSEAIAVAAGADFTVWIAGGKALAAGNPQYGQLGDGSDHAYNSKDSSICIIYDPQPTPKSVKGTLAEKTVTRIACGQNHSIAVDNEGAAYTWGSGSYGRLGHRVQQDELLPRKVEEFKGRISVPADAVIAAGGNASFCTVNFPGQIYSWGKLKASGDSQMYPQNFMDLSGWNVRSFACGPAHYVVAADSSAITWGQATNGELGYGVNGKKSSANAAKCNALEGFRVHQVAAGVGYSMFLVGSDEKGLEKLPVFESTAPETAAAGASSAEAAEAEAAGGSSKGGKRKAVASEAKAPASKSKKAAK</sequence>
<dbReference type="InterPro" id="IPR000408">
    <property type="entry name" value="Reg_chr_condens"/>
</dbReference>
<dbReference type="Proteomes" id="UP000232323">
    <property type="component" value="Unassembled WGS sequence"/>
</dbReference>
<dbReference type="OrthoDB" id="297375at2759"/>
<dbReference type="GO" id="GO:0031267">
    <property type="term" value="F:small GTPase binding"/>
    <property type="evidence" value="ECO:0007669"/>
    <property type="project" value="TreeGrafter"/>
</dbReference>
<name>A0A250WYE4_9CHLO</name>
<dbReference type="PROSITE" id="PS50012">
    <property type="entry name" value="RCC1_3"/>
    <property type="match status" value="5"/>
</dbReference>
<evidence type="ECO:0000256" key="2">
    <source>
        <dbReference type="SAM" id="MobiDB-lite"/>
    </source>
</evidence>
<evidence type="ECO:0000313" key="3">
    <source>
        <dbReference type="EMBL" id="GAX75806.1"/>
    </source>
</evidence>
<accession>A0A250WYE4</accession>
<protein>
    <submittedName>
        <fullName evidence="3">Uncharacterized protein</fullName>
    </submittedName>
</protein>
<dbReference type="PROSITE" id="PS00626">
    <property type="entry name" value="RCC1_2"/>
    <property type="match status" value="1"/>
</dbReference>
<reference evidence="3 4" key="1">
    <citation type="submission" date="2017-08" db="EMBL/GenBank/DDBJ databases">
        <title>Acidophilic green algal genome provides insights into adaptation to an acidic environment.</title>
        <authorList>
            <person name="Hirooka S."/>
            <person name="Hirose Y."/>
            <person name="Kanesaki Y."/>
            <person name="Higuchi S."/>
            <person name="Fujiwara T."/>
            <person name="Onuma R."/>
            <person name="Era A."/>
            <person name="Ohbayashi R."/>
            <person name="Uzuka A."/>
            <person name="Nozaki H."/>
            <person name="Yoshikawa H."/>
            <person name="Miyagishima S.Y."/>
        </authorList>
    </citation>
    <scope>NUCLEOTIDE SEQUENCE [LARGE SCALE GENOMIC DNA]</scope>
    <source>
        <strain evidence="3 4">NIES-2499</strain>
    </source>
</reference>
<feature type="repeat" description="RCC1" evidence="1">
    <location>
        <begin position="196"/>
        <end position="251"/>
    </location>
</feature>
<feature type="repeat" description="RCC1" evidence="1">
    <location>
        <begin position="129"/>
        <end position="195"/>
    </location>
</feature>
<dbReference type="SUPFAM" id="SSF50985">
    <property type="entry name" value="RCC1/BLIP-II"/>
    <property type="match status" value="1"/>
</dbReference>
<gene>
    <name evidence="3" type="ORF">CEUSTIGMA_g3249.t1</name>
</gene>
<feature type="repeat" description="RCC1" evidence="1">
    <location>
        <begin position="253"/>
        <end position="298"/>
    </location>
</feature>
<dbReference type="GO" id="GO:0016020">
    <property type="term" value="C:membrane"/>
    <property type="evidence" value="ECO:0007669"/>
    <property type="project" value="TreeGrafter"/>
</dbReference>
<keyword evidence="4" id="KW-1185">Reference proteome</keyword>
<feature type="region of interest" description="Disordered" evidence="2">
    <location>
        <begin position="370"/>
        <end position="413"/>
    </location>
</feature>
<evidence type="ECO:0000313" key="4">
    <source>
        <dbReference type="Proteomes" id="UP000232323"/>
    </source>
</evidence>
<dbReference type="Gene3D" id="2.130.10.30">
    <property type="entry name" value="Regulator of chromosome condensation 1/beta-lactamase-inhibitor protein II"/>
    <property type="match status" value="2"/>
</dbReference>
<feature type="compositionally biased region" description="Low complexity" evidence="2">
    <location>
        <begin position="370"/>
        <end position="387"/>
    </location>
</feature>
<dbReference type="PANTHER" id="PTHR46207:SF1">
    <property type="entry name" value="PROTEIN RCC2"/>
    <property type="match status" value="1"/>
</dbReference>
<dbReference type="Pfam" id="PF00415">
    <property type="entry name" value="RCC1"/>
    <property type="match status" value="3"/>
</dbReference>
<dbReference type="PANTHER" id="PTHR46207">
    <property type="entry name" value="PROTEIN RCC2"/>
    <property type="match status" value="1"/>
</dbReference>